<feature type="compositionally biased region" description="Acidic residues" evidence="4">
    <location>
        <begin position="588"/>
        <end position="605"/>
    </location>
</feature>
<feature type="compositionally biased region" description="Basic residues" evidence="4">
    <location>
        <begin position="304"/>
        <end position="322"/>
    </location>
</feature>
<reference evidence="5" key="1">
    <citation type="submission" date="2023-03" db="EMBL/GenBank/DDBJ databases">
        <authorList>
            <person name="Steffen K."/>
            <person name="Cardenas P."/>
        </authorList>
    </citation>
    <scope>NUCLEOTIDE SEQUENCE</scope>
</reference>
<feature type="compositionally biased region" description="Basic residues" evidence="4">
    <location>
        <begin position="441"/>
        <end position="459"/>
    </location>
</feature>
<organism evidence="5 6">
    <name type="scientific">Geodia barretti</name>
    <name type="common">Barrett's horny sponge</name>
    <dbReference type="NCBI Taxonomy" id="519541"/>
    <lineage>
        <taxon>Eukaryota</taxon>
        <taxon>Metazoa</taxon>
        <taxon>Porifera</taxon>
        <taxon>Demospongiae</taxon>
        <taxon>Heteroscleromorpha</taxon>
        <taxon>Tetractinellida</taxon>
        <taxon>Astrophorina</taxon>
        <taxon>Geodiidae</taxon>
        <taxon>Geodia</taxon>
    </lineage>
</organism>
<dbReference type="EMBL" id="CASHTH010003310">
    <property type="protein sequence ID" value="CAI8043207.1"/>
    <property type="molecule type" value="Genomic_DNA"/>
</dbReference>
<proteinExistence type="predicted"/>
<dbReference type="PANTHER" id="PTHR24173:SF74">
    <property type="entry name" value="ANKYRIN REPEAT DOMAIN-CONTAINING PROTEIN 16"/>
    <property type="match status" value="1"/>
</dbReference>
<feature type="repeat" description="ANK" evidence="3">
    <location>
        <begin position="113"/>
        <end position="145"/>
    </location>
</feature>
<dbReference type="SMART" id="SM00248">
    <property type="entry name" value="ANK"/>
    <property type="match status" value="7"/>
</dbReference>
<evidence type="ECO:0000256" key="4">
    <source>
        <dbReference type="SAM" id="MobiDB-lite"/>
    </source>
</evidence>
<evidence type="ECO:0000313" key="5">
    <source>
        <dbReference type="EMBL" id="CAI8043207.1"/>
    </source>
</evidence>
<evidence type="ECO:0000256" key="3">
    <source>
        <dbReference type="PROSITE-ProRule" id="PRU00023"/>
    </source>
</evidence>
<evidence type="ECO:0000256" key="1">
    <source>
        <dbReference type="ARBA" id="ARBA00022737"/>
    </source>
</evidence>
<feature type="compositionally biased region" description="Polar residues" evidence="4">
    <location>
        <begin position="578"/>
        <end position="587"/>
    </location>
</feature>
<feature type="compositionally biased region" description="Basic and acidic residues" evidence="4">
    <location>
        <begin position="617"/>
        <end position="630"/>
    </location>
</feature>
<dbReference type="Pfam" id="PF13857">
    <property type="entry name" value="Ank_5"/>
    <property type="match status" value="1"/>
</dbReference>
<name>A0AA35T9G4_GEOBA</name>
<dbReference type="SUPFAM" id="SSF48403">
    <property type="entry name" value="Ankyrin repeat"/>
    <property type="match status" value="1"/>
</dbReference>
<feature type="region of interest" description="Disordered" evidence="4">
    <location>
        <begin position="404"/>
        <end position="804"/>
    </location>
</feature>
<accession>A0AA35T9G4</accession>
<evidence type="ECO:0000256" key="2">
    <source>
        <dbReference type="ARBA" id="ARBA00023043"/>
    </source>
</evidence>
<gene>
    <name evidence="5" type="ORF">GBAR_LOCUS23965</name>
</gene>
<sequence length="848" mass="91811">NIPVVVLNYAGFTTLHLAIVKSRNEVAKLLISELGAKGMGAVSETGITAAHVAASSGNVEVLKMIASKNKKFLTQETADGTTPLYFAAQEGRLATLKYLHEKTKCDLSSRSNDGRKPIHAACQCGHTHIVKYIVSQLSNHVIFDTVPDGATTLHFASSTGQMKTAKWLIDSDVAGTLVTSKDNNGDTPAHDAADNGKIEMLKLLLESGADLYAVNSDGNTPYSLALSSQEPGVADFVVKFASNAPQKQTEGPSQMTIFNMQGEVDVVDLPATVTVEAEIEETSETHELERSEVTTPGKKEDKKSKKKEKEKKKKQKDKKGKKNGASNSFLAATGAALLAIPSEENGGEKEVEKVVSDHKILDMTEEELDMFQGGIKTEEGEIGVAAGKAPASGSEDGEIVVSYEEKSPPVKSKLAEAGFPDDEPMSTQEYMTVSEMEKVEKKKKKKMGRKNSKSIHKQKHEHDSAKNVEGAGEILSSGSQMGFKSKFRTNPLLRMGGAAPPTPPPTPATGFSSSAPSEAGMVSTEDEDEVPYDAYAQHMASEDPPAFEDKASSEEKEEGEEEEEENKEDTEEMMPEATDTQENTVTNLDDEEEEEEDVEEEEEGEEDRKPVLKKWPPPKEKDYKPPEAKLEPSGVSVLKKWQPPTPSDNKPTTPTLPGKPEGHGSVLKKWQPPTPSDDKPTTPTLPGKPEGHGSVLKKWQPPTPSDDKPTTPTLPGKPEGRGHVLKKWPPATASSEPKSSSPKDKSLRPVTKTPSPLTIPPPTPTVTLPLHSDEEEKKSLPVRLNPVKREDLKSPKKLEDENKDTELSKIKLKKAAKAGAKYSSPSIEVTSGAGNELSALLKLRQNKI</sequence>
<dbReference type="PRINTS" id="PR01415">
    <property type="entry name" value="ANKYRIN"/>
</dbReference>
<dbReference type="Pfam" id="PF12796">
    <property type="entry name" value="Ank_2"/>
    <property type="match status" value="1"/>
</dbReference>
<dbReference type="PROSITE" id="PS50297">
    <property type="entry name" value="ANK_REP_REGION"/>
    <property type="match status" value="1"/>
</dbReference>
<protein>
    <submittedName>
        <fullName evidence="5">Espin</fullName>
    </submittedName>
</protein>
<dbReference type="InterPro" id="IPR002110">
    <property type="entry name" value="Ankyrin_rpt"/>
</dbReference>
<keyword evidence="1" id="KW-0677">Repeat</keyword>
<dbReference type="InterPro" id="IPR036770">
    <property type="entry name" value="Ankyrin_rpt-contain_sf"/>
</dbReference>
<dbReference type="Proteomes" id="UP001174909">
    <property type="component" value="Unassembled WGS sequence"/>
</dbReference>
<feature type="repeat" description="ANK" evidence="3">
    <location>
        <begin position="184"/>
        <end position="216"/>
    </location>
</feature>
<dbReference type="AlphaFoldDB" id="A0AA35T9G4"/>
<dbReference type="PANTHER" id="PTHR24173">
    <property type="entry name" value="ANKYRIN REPEAT CONTAINING"/>
    <property type="match status" value="1"/>
</dbReference>
<dbReference type="PROSITE" id="PS50088">
    <property type="entry name" value="ANK_REPEAT"/>
    <property type="match status" value="2"/>
</dbReference>
<keyword evidence="6" id="KW-1185">Reference proteome</keyword>
<feature type="region of interest" description="Disordered" evidence="4">
    <location>
        <begin position="278"/>
        <end position="328"/>
    </location>
</feature>
<dbReference type="Gene3D" id="1.25.40.20">
    <property type="entry name" value="Ankyrin repeat-containing domain"/>
    <property type="match status" value="1"/>
</dbReference>
<evidence type="ECO:0000313" key="6">
    <source>
        <dbReference type="Proteomes" id="UP001174909"/>
    </source>
</evidence>
<feature type="compositionally biased region" description="Basic and acidic residues" evidence="4">
    <location>
        <begin position="787"/>
        <end position="804"/>
    </location>
</feature>
<comment type="caution">
    <text evidence="5">The sequence shown here is derived from an EMBL/GenBank/DDBJ whole genome shotgun (WGS) entry which is preliminary data.</text>
</comment>
<keyword evidence="2 3" id="KW-0040">ANK repeat</keyword>
<feature type="non-terminal residue" evidence="5">
    <location>
        <position position="848"/>
    </location>
</feature>
<feature type="compositionally biased region" description="Low complexity" evidence="4">
    <location>
        <begin position="729"/>
        <end position="740"/>
    </location>
</feature>
<feature type="compositionally biased region" description="Low complexity" evidence="4">
    <location>
        <begin position="508"/>
        <end position="517"/>
    </location>
</feature>
<feature type="compositionally biased region" description="Acidic residues" evidence="4">
    <location>
        <begin position="555"/>
        <end position="574"/>
    </location>
</feature>
<feature type="compositionally biased region" description="Basic and acidic residues" evidence="4">
    <location>
        <begin position="283"/>
        <end position="303"/>
    </location>
</feature>